<dbReference type="Gene3D" id="3.90.1410.10">
    <property type="entry name" value="set domain protein methyltransferase, domain 1"/>
    <property type="match status" value="1"/>
</dbReference>
<dbReference type="SUPFAM" id="SSF82199">
    <property type="entry name" value="SET domain"/>
    <property type="match status" value="2"/>
</dbReference>
<keyword evidence="4" id="KW-1185">Reference proteome</keyword>
<feature type="coiled-coil region" evidence="1">
    <location>
        <begin position="36"/>
        <end position="63"/>
    </location>
</feature>
<keyword evidence="3" id="KW-0489">Methyltransferase</keyword>
<dbReference type="CDD" id="cd10527">
    <property type="entry name" value="SET_LSMT"/>
    <property type="match status" value="1"/>
</dbReference>
<dbReference type="PANTHER" id="PTHR13271:SF34">
    <property type="entry name" value="N-LYSINE METHYLTRANSFERASE SETD6"/>
    <property type="match status" value="1"/>
</dbReference>
<gene>
    <name evidence="3" type="ORF">AYI68_g6815</name>
</gene>
<sequence>MYEMNLLKSSPYWGYLQSLPYSSDIPLLWSKSDQDLLRGTDSYRILEQDLEKLKNQHKYLVSNLFKRFPGIFNLQSESSQINFDETSYIEAPISTDSKISSLEKIQRKTKHQIDWFSFQEFIRITSLITSRAFEVDPYLGVCLVPFADLFNHKSAIEDVHVVSDTDVCLLCGKIDGCEHSDIDIPLKGSHYQKIQEAINESSYEEKKQIEFLENTSSDSEESYSSGLDFENNDIEEMDSSSDQDGNEESESENLTGEEMPVLIDIKYSNQLNSQKSDKNKNSISDLDLTQPLNENPYNEEDEEDEEDFIEMVTIRPIPKSKEIFNTYGMHNNAYFLNRYGFYDPYNDQYDTSFVCIETISQAIDKSLYTKKILEPEDGYCLNSRLKMLSPLFTEISNLQPELEECEFDIFCEQIKLANKFFSNSILLKGNVKMALDSENEAQIRNYKKRKIGYEHSESSDIKQSAIYQNLEIETQGIPSDLNKPIDSINNNFGVDFYFSSNGYPNISLLVFISVLIQENHSIKPSKDASISLENKSKDFFFLLIHF</sequence>
<reference evidence="3 4" key="1">
    <citation type="journal article" date="2016" name="Mol. Biol. Evol.">
        <title>Genome-Wide Survey of Gut Fungi (Harpellales) Reveals the First Horizontally Transferred Ubiquitin Gene from a Mosquito Host.</title>
        <authorList>
            <person name="Wang Y."/>
            <person name="White M.M."/>
            <person name="Kvist S."/>
            <person name="Moncalvo J.M."/>
        </authorList>
    </citation>
    <scope>NUCLEOTIDE SEQUENCE [LARGE SCALE GENOMIC DNA]</scope>
    <source>
        <strain evidence="3 4">ALG-7-W6</strain>
    </source>
</reference>
<evidence type="ECO:0000256" key="2">
    <source>
        <dbReference type="SAM" id="MobiDB-lite"/>
    </source>
</evidence>
<keyword evidence="1" id="KW-0175">Coiled coil</keyword>
<dbReference type="InterPro" id="IPR046341">
    <property type="entry name" value="SET_dom_sf"/>
</dbReference>
<dbReference type="Proteomes" id="UP000187455">
    <property type="component" value="Unassembled WGS sequence"/>
</dbReference>
<dbReference type="EMBL" id="LSSL01004938">
    <property type="protein sequence ID" value="OLY79123.1"/>
    <property type="molecule type" value="Genomic_DNA"/>
</dbReference>
<dbReference type="STRING" id="133383.A0A1R0GQE7"/>
<feature type="compositionally biased region" description="Acidic residues" evidence="2">
    <location>
        <begin position="297"/>
        <end position="307"/>
    </location>
</feature>
<dbReference type="AlphaFoldDB" id="A0A1R0GQE7"/>
<evidence type="ECO:0000313" key="3">
    <source>
        <dbReference type="EMBL" id="OLY79123.1"/>
    </source>
</evidence>
<organism evidence="3 4">
    <name type="scientific">Smittium mucronatum</name>
    <dbReference type="NCBI Taxonomy" id="133383"/>
    <lineage>
        <taxon>Eukaryota</taxon>
        <taxon>Fungi</taxon>
        <taxon>Fungi incertae sedis</taxon>
        <taxon>Zoopagomycota</taxon>
        <taxon>Kickxellomycotina</taxon>
        <taxon>Harpellomycetes</taxon>
        <taxon>Harpellales</taxon>
        <taxon>Legeriomycetaceae</taxon>
        <taxon>Smittium</taxon>
    </lineage>
</organism>
<feature type="region of interest" description="Disordered" evidence="2">
    <location>
        <begin position="232"/>
        <end position="259"/>
    </location>
</feature>
<dbReference type="OrthoDB" id="42889at2759"/>
<keyword evidence="3" id="KW-0808">Transferase</keyword>
<dbReference type="GO" id="GO:0032259">
    <property type="term" value="P:methylation"/>
    <property type="evidence" value="ECO:0007669"/>
    <property type="project" value="UniProtKB-KW"/>
</dbReference>
<feature type="compositionally biased region" description="Acidic residues" evidence="2">
    <location>
        <begin position="232"/>
        <end position="251"/>
    </location>
</feature>
<proteinExistence type="predicted"/>
<evidence type="ECO:0000256" key="1">
    <source>
        <dbReference type="SAM" id="Coils"/>
    </source>
</evidence>
<dbReference type="GO" id="GO:0005634">
    <property type="term" value="C:nucleus"/>
    <property type="evidence" value="ECO:0007669"/>
    <property type="project" value="TreeGrafter"/>
</dbReference>
<comment type="caution">
    <text evidence="3">The sequence shown here is derived from an EMBL/GenBank/DDBJ whole genome shotgun (WGS) entry which is preliminary data.</text>
</comment>
<name>A0A1R0GQE7_9FUNG</name>
<accession>A0A1R0GQE7</accession>
<protein>
    <submittedName>
        <fullName evidence="3">Ribosomal lysine N-methyltransferase 3</fullName>
    </submittedName>
</protein>
<feature type="region of interest" description="Disordered" evidence="2">
    <location>
        <begin position="273"/>
        <end position="307"/>
    </location>
</feature>
<dbReference type="GO" id="GO:0016279">
    <property type="term" value="F:protein-lysine N-methyltransferase activity"/>
    <property type="evidence" value="ECO:0007669"/>
    <property type="project" value="TreeGrafter"/>
</dbReference>
<evidence type="ECO:0000313" key="4">
    <source>
        <dbReference type="Proteomes" id="UP000187455"/>
    </source>
</evidence>
<dbReference type="InterPro" id="IPR050600">
    <property type="entry name" value="SETD3_SETD6_MTase"/>
</dbReference>
<dbReference type="PANTHER" id="PTHR13271">
    <property type="entry name" value="UNCHARACTERIZED PUTATIVE METHYLTRANSFERASE"/>
    <property type="match status" value="1"/>
</dbReference>